<feature type="compositionally biased region" description="Basic and acidic residues" evidence="2">
    <location>
        <begin position="412"/>
        <end position="426"/>
    </location>
</feature>
<keyword evidence="5" id="KW-1185">Reference proteome</keyword>
<keyword evidence="1" id="KW-0802">TPR repeat</keyword>
<dbReference type="Proteomes" id="UP000002009">
    <property type="component" value="Chromosome 11"/>
</dbReference>
<feature type="region of interest" description="Disordered" evidence="2">
    <location>
        <begin position="395"/>
        <end position="426"/>
    </location>
</feature>
<feature type="repeat" description="TPR" evidence="1">
    <location>
        <begin position="38"/>
        <end position="71"/>
    </location>
</feature>
<dbReference type="Gene3D" id="1.25.40.10">
    <property type="entry name" value="Tetratricopeptide repeat domain"/>
    <property type="match status" value="1"/>
</dbReference>
<dbReference type="PANTHER" id="PTHR47643:SF2">
    <property type="entry name" value="TPR DOMAIN PROTEIN (AFU_ORTHOLOGUE AFUA_5G12710)"/>
    <property type="match status" value="1"/>
</dbReference>
<dbReference type="InterPro" id="IPR011990">
    <property type="entry name" value="TPR-like_helical_dom_sf"/>
</dbReference>
<dbReference type="InParanoid" id="C1EDU7"/>
<evidence type="ECO:0000313" key="5">
    <source>
        <dbReference type="Proteomes" id="UP000002009"/>
    </source>
</evidence>
<dbReference type="CDD" id="cd20071">
    <property type="entry name" value="SET_SMYD"/>
    <property type="match status" value="1"/>
</dbReference>
<protein>
    <recommendedName>
        <fullName evidence="3">SET domain-containing protein</fullName>
    </recommendedName>
</protein>
<dbReference type="Pfam" id="PF00856">
    <property type="entry name" value="SET"/>
    <property type="match status" value="1"/>
</dbReference>
<dbReference type="Pfam" id="PF13432">
    <property type="entry name" value="TPR_16"/>
    <property type="match status" value="2"/>
</dbReference>
<dbReference type="RefSeq" id="XP_002505170.1">
    <property type="nucleotide sequence ID" value="XM_002505124.1"/>
</dbReference>
<dbReference type="AlphaFoldDB" id="C1EDU7"/>
<evidence type="ECO:0000256" key="1">
    <source>
        <dbReference type="PROSITE-ProRule" id="PRU00339"/>
    </source>
</evidence>
<dbReference type="SUPFAM" id="SSF82199">
    <property type="entry name" value="SET domain"/>
    <property type="match status" value="1"/>
</dbReference>
<dbReference type="InterPro" id="IPR046341">
    <property type="entry name" value="SET_dom_sf"/>
</dbReference>
<reference evidence="4 5" key="1">
    <citation type="journal article" date="2009" name="Science">
        <title>Green evolution and dynamic adaptations revealed by genomes of the marine picoeukaryotes Micromonas.</title>
        <authorList>
            <person name="Worden A.Z."/>
            <person name="Lee J.H."/>
            <person name="Mock T."/>
            <person name="Rouze P."/>
            <person name="Simmons M.P."/>
            <person name="Aerts A.L."/>
            <person name="Allen A.E."/>
            <person name="Cuvelier M.L."/>
            <person name="Derelle E."/>
            <person name="Everett M.V."/>
            <person name="Foulon E."/>
            <person name="Grimwood J."/>
            <person name="Gundlach H."/>
            <person name="Henrissat B."/>
            <person name="Napoli C."/>
            <person name="McDonald S.M."/>
            <person name="Parker M.S."/>
            <person name="Rombauts S."/>
            <person name="Salamov A."/>
            <person name="Von Dassow P."/>
            <person name="Badger J.H."/>
            <person name="Coutinho P.M."/>
            <person name="Demir E."/>
            <person name="Dubchak I."/>
            <person name="Gentemann C."/>
            <person name="Eikrem W."/>
            <person name="Gready J.E."/>
            <person name="John U."/>
            <person name="Lanier W."/>
            <person name="Lindquist E.A."/>
            <person name="Lucas S."/>
            <person name="Mayer K.F."/>
            <person name="Moreau H."/>
            <person name="Not F."/>
            <person name="Otillar R."/>
            <person name="Panaud O."/>
            <person name="Pangilinan J."/>
            <person name="Paulsen I."/>
            <person name="Piegu B."/>
            <person name="Poliakov A."/>
            <person name="Robbens S."/>
            <person name="Schmutz J."/>
            <person name="Toulza E."/>
            <person name="Wyss T."/>
            <person name="Zelensky A."/>
            <person name="Zhou K."/>
            <person name="Armbrust E.V."/>
            <person name="Bhattacharya D."/>
            <person name="Goodenough U.W."/>
            <person name="Van de Peer Y."/>
            <person name="Grigoriev I.V."/>
        </authorList>
    </citation>
    <scope>NUCLEOTIDE SEQUENCE [LARGE SCALE GENOMIC DNA]</scope>
    <source>
        <strain evidence="5">RCC299 / NOUM17</strain>
    </source>
</reference>
<organism evidence="4 5">
    <name type="scientific">Micromonas commoda (strain RCC299 / NOUM17 / CCMP2709)</name>
    <name type="common">Picoplanktonic green alga</name>
    <dbReference type="NCBI Taxonomy" id="296587"/>
    <lineage>
        <taxon>Eukaryota</taxon>
        <taxon>Viridiplantae</taxon>
        <taxon>Chlorophyta</taxon>
        <taxon>Mamiellophyceae</taxon>
        <taxon>Mamiellales</taxon>
        <taxon>Mamiellaceae</taxon>
        <taxon>Micromonas</taxon>
    </lineage>
</organism>
<dbReference type="InterPro" id="IPR001214">
    <property type="entry name" value="SET_dom"/>
</dbReference>
<dbReference type="PROSITE" id="PS50005">
    <property type="entry name" value="TPR"/>
    <property type="match status" value="2"/>
</dbReference>
<dbReference type="Gene3D" id="2.170.270.10">
    <property type="entry name" value="SET domain"/>
    <property type="match status" value="1"/>
</dbReference>
<dbReference type="SMART" id="SM00028">
    <property type="entry name" value="TPR"/>
    <property type="match status" value="3"/>
</dbReference>
<dbReference type="PROSITE" id="PS50280">
    <property type="entry name" value="SET"/>
    <property type="match status" value="1"/>
</dbReference>
<evidence type="ECO:0000313" key="4">
    <source>
        <dbReference type="EMBL" id="ACO66428.1"/>
    </source>
</evidence>
<dbReference type="EMBL" id="CP001330">
    <property type="protein sequence ID" value="ACO66428.1"/>
    <property type="molecule type" value="Genomic_DNA"/>
</dbReference>
<dbReference type="KEGG" id="mis:MICPUN_106237"/>
<evidence type="ECO:0000259" key="3">
    <source>
        <dbReference type="PROSITE" id="PS50280"/>
    </source>
</evidence>
<sequence>MAPEAPKGMVDLLPAQKKKGAKNAAPANGASPIPNWPPEALREQGNELFRRGDYGAAAARYAEALKVKADDAMTLANRAECYLRVRQFHLALVDADAALAADPSHHKALYKRAMALNGLGRYPDAIKTLKQLLDKEPEDPAALNALAECELLQSQAFAGDYHMPSLLFGRSATSFRRCADYVGPVKIVGDRPFGRGVVTTRAMRAGELICVASPLAVAPLTAGAEAALMGGLVGAASRNPQDLSVILALPSGANDDADAGKVPPIDVAKFRRHLSKGDEVLPELPPQEVFARLAANVVKTSAVRNANSVGVYPFPSFLNHSCAPNACKLMVGHTMFIRAARDLVAGEEVFMKYFDVTMPKPERSAVAKRWGFECACPRCKLEAVGEDEAAAATERASKQAKAAKDAAVADPANKKKGGDKDGEKAAARAAAESLGAEDTGSVAMLIAQLRAKAKELHGDISRQMAEYKRTKGKSAAPDPNHLVELTVWFEAQMDALGLSETQKAWARTSVIQVYSNVQLCLNAAGQLEARAEMLGKVAATLNATDPCSYDHVKQTAIKVIHQRVAAGGAGKDKIIAAAEAEAAAVHSLRYGCGGGSDEEEKELMAEMIKITGHAVEEGAQEFCEA</sequence>
<feature type="domain" description="SET" evidence="3">
    <location>
        <begin position="164"/>
        <end position="354"/>
    </location>
</feature>
<dbReference type="eggNOG" id="KOG2084">
    <property type="taxonomic scope" value="Eukaryota"/>
</dbReference>
<dbReference type="InterPro" id="IPR053209">
    <property type="entry name" value="Gramillin-biosynth_MTr"/>
</dbReference>
<dbReference type="PANTHER" id="PTHR47643">
    <property type="entry name" value="TPR DOMAIN PROTEIN (AFU_ORTHOLOGUE AFUA_5G12710)"/>
    <property type="match status" value="1"/>
</dbReference>
<dbReference type="InterPro" id="IPR019734">
    <property type="entry name" value="TPR_rpt"/>
</dbReference>
<dbReference type="SUPFAM" id="SSF48452">
    <property type="entry name" value="TPR-like"/>
    <property type="match status" value="1"/>
</dbReference>
<accession>C1EDU7</accession>
<gene>
    <name evidence="4" type="ORF">MICPUN_106237</name>
</gene>
<proteinExistence type="predicted"/>
<dbReference type="SMART" id="SM00317">
    <property type="entry name" value="SET"/>
    <property type="match status" value="1"/>
</dbReference>
<evidence type="ECO:0000256" key="2">
    <source>
        <dbReference type="SAM" id="MobiDB-lite"/>
    </source>
</evidence>
<dbReference type="GeneID" id="8247281"/>
<dbReference type="OMA" id="CAPNACK"/>
<name>C1EDU7_MICCC</name>
<feature type="repeat" description="TPR" evidence="1">
    <location>
        <begin position="106"/>
        <end position="139"/>
    </location>
</feature>
<dbReference type="OrthoDB" id="533036at2759"/>
<feature type="region of interest" description="Disordered" evidence="2">
    <location>
        <begin position="18"/>
        <end position="40"/>
    </location>
</feature>